<proteinExistence type="predicted"/>
<dbReference type="PANTHER" id="PTHR24148">
    <property type="entry name" value="ANKYRIN REPEAT DOMAIN-CONTAINING PROTEIN 39 HOMOLOG-RELATED"/>
    <property type="match status" value="1"/>
</dbReference>
<organism evidence="3 4">
    <name type="scientific">Endocarpon pusillum (strain Z07020 / HMAS-L-300199)</name>
    <name type="common">Lichen-forming fungus</name>
    <dbReference type="NCBI Taxonomy" id="1263415"/>
    <lineage>
        <taxon>Eukaryota</taxon>
        <taxon>Fungi</taxon>
        <taxon>Dikarya</taxon>
        <taxon>Ascomycota</taxon>
        <taxon>Pezizomycotina</taxon>
        <taxon>Eurotiomycetes</taxon>
        <taxon>Chaetothyriomycetidae</taxon>
        <taxon>Verrucariales</taxon>
        <taxon>Verrucariaceae</taxon>
        <taxon>Endocarpon</taxon>
    </lineage>
</organism>
<sequence>MPWRELWTSGRRTASYISRRSSVVSKFTRLRNPSQTILFCPLLDSVLSSRQKPQYTAYRHADFPNYLPAFCYDPLPITDPENSSNPAFRLLELHPGQDSEEIHCTLIESHLLSNVPYETISYRWDDAQTTIVCNGRALSIRRSLAGALRALRYRDKPRLLWADAICIQQDDDAEKGNQVQLMRRIYSQAQGVLIWLGETAGDGNSHISVSWPARLAILGGLVTLRPRMKKSSAPYVRVRDVRKGTTIDLAPFSVGLYLLLVSFLRKSWFRRAWVVQEVVVSKKVTFVWGSKQCEWKEVTRALEFMSKARFPLVFMPTLQHIAGIEEEMARYKQGANTLLGLLLRHQRCLSTNPRDKVYAFCPLMGTSPSEFIDVRIRYEDPVESVYRDVATKILQHDRNLDILSHSPSPPTTSSSTSNLPSWIPDWSRRTSEDMAHEWGIRPLSLASRDMYSHDPSKPPFTAAKDSTYTPSPPPCPNSLTVSGYTFDTIAATGPVFNGVQVPSTVTTLRDIVLSWLRTLHTFYHTRDVLLAWEEIADARSQTFYTPDNHHHHNHQHHKNTKPTSTEPILTAFYRTISTSEYDHSPAIRSELHLWHRVNRQSPLLRKLHLDTIVLMPYWIALLVWYGATDRPLLKFELQKRNTLYRRLIRTERGYLGLAGNAAQVGDRVVLCRGSRVPLVLRPVEMEAGSSSTSTSAAAQGMVRYRLVADAYVHGIMQGEGFDESSCASMVLV</sequence>
<dbReference type="Pfam" id="PF26639">
    <property type="entry name" value="Het-6_barrel"/>
    <property type="match status" value="1"/>
</dbReference>
<dbReference type="Pfam" id="PF06985">
    <property type="entry name" value="HET"/>
    <property type="match status" value="1"/>
</dbReference>
<feature type="domain" description="Heterokaryon incompatibility" evidence="2">
    <location>
        <begin position="117"/>
        <end position="277"/>
    </location>
</feature>
<reference evidence="4" key="1">
    <citation type="journal article" date="2014" name="BMC Genomics">
        <title>Genome characteristics reveal the impact of lichenization on lichen-forming fungus Endocarpon pusillum Hedwig (Verrucariales, Ascomycota).</title>
        <authorList>
            <person name="Wang Y.-Y."/>
            <person name="Liu B."/>
            <person name="Zhang X.-Y."/>
            <person name="Zhou Q.-M."/>
            <person name="Zhang T."/>
            <person name="Li H."/>
            <person name="Yu Y.-F."/>
            <person name="Zhang X.-L."/>
            <person name="Hao X.-Y."/>
            <person name="Wang M."/>
            <person name="Wang L."/>
            <person name="Wei J.-C."/>
        </authorList>
    </citation>
    <scope>NUCLEOTIDE SEQUENCE [LARGE SCALE GENOMIC DNA]</scope>
    <source>
        <strain evidence="4">Z07020 / HMAS-L-300199</strain>
    </source>
</reference>
<dbReference type="InterPro" id="IPR010730">
    <property type="entry name" value="HET"/>
</dbReference>
<dbReference type="InterPro" id="IPR052895">
    <property type="entry name" value="HetReg/Transcr_Mod"/>
</dbReference>
<evidence type="ECO:0000313" key="3">
    <source>
        <dbReference type="EMBL" id="ERF70846.1"/>
    </source>
</evidence>
<dbReference type="GeneID" id="19237422"/>
<dbReference type="AlphaFoldDB" id="U1GGE0"/>
<dbReference type="EMBL" id="KE721278">
    <property type="protein sequence ID" value="ERF70846.1"/>
    <property type="molecule type" value="Genomic_DNA"/>
</dbReference>
<dbReference type="OMA" id="MTDPRDR"/>
<dbReference type="eggNOG" id="ENOG502TABF">
    <property type="taxonomic scope" value="Eukaryota"/>
</dbReference>
<dbReference type="OrthoDB" id="2157530at2759"/>
<gene>
    <name evidence="3" type="ORF">EPUS_02368</name>
</gene>
<evidence type="ECO:0000259" key="2">
    <source>
        <dbReference type="Pfam" id="PF06985"/>
    </source>
</evidence>
<accession>U1GGE0</accession>
<dbReference type="PANTHER" id="PTHR24148:SF64">
    <property type="entry name" value="HETEROKARYON INCOMPATIBILITY DOMAIN-CONTAINING PROTEIN"/>
    <property type="match status" value="1"/>
</dbReference>
<dbReference type="RefSeq" id="XP_007803465.1">
    <property type="nucleotide sequence ID" value="XM_007805274.1"/>
</dbReference>
<name>U1GGE0_ENDPU</name>
<dbReference type="HOGENOM" id="CLU_004184_7_2_1"/>
<feature type="region of interest" description="Disordered" evidence="1">
    <location>
        <begin position="401"/>
        <end position="422"/>
    </location>
</feature>
<protein>
    <recommendedName>
        <fullName evidence="2">Heterokaryon incompatibility domain-containing protein</fullName>
    </recommendedName>
</protein>
<evidence type="ECO:0000256" key="1">
    <source>
        <dbReference type="SAM" id="MobiDB-lite"/>
    </source>
</evidence>
<evidence type="ECO:0000313" key="4">
    <source>
        <dbReference type="Proteomes" id="UP000019373"/>
    </source>
</evidence>
<keyword evidence="4" id="KW-1185">Reference proteome</keyword>
<dbReference type="Proteomes" id="UP000019373">
    <property type="component" value="Unassembled WGS sequence"/>
</dbReference>